<reference evidence="2" key="1">
    <citation type="submission" date="2021-11" db="EMBL/GenBank/DDBJ databases">
        <authorList>
            <person name="Islam A."/>
            <person name="Islam S."/>
            <person name="Flora M.S."/>
            <person name="Rahman M."/>
            <person name="Ziaur R.M."/>
            <person name="Epstein J.H."/>
            <person name="Hassan M."/>
            <person name="Klassen M."/>
            <person name="Woodard K."/>
            <person name="Webb A."/>
            <person name="Webby R.J."/>
            <person name="El Zowalaty M.E."/>
        </authorList>
    </citation>
    <scope>NUCLEOTIDE SEQUENCE</scope>
    <source>
        <strain evidence="2">Pbs3</strain>
    </source>
</reference>
<organism evidence="2 3">
    <name type="scientific">Peronospora belbahrii</name>
    <dbReference type="NCBI Taxonomy" id="622444"/>
    <lineage>
        <taxon>Eukaryota</taxon>
        <taxon>Sar</taxon>
        <taxon>Stramenopiles</taxon>
        <taxon>Oomycota</taxon>
        <taxon>Peronosporomycetes</taxon>
        <taxon>Peronosporales</taxon>
        <taxon>Peronosporaceae</taxon>
        <taxon>Peronospora</taxon>
    </lineage>
</organism>
<dbReference type="Proteomes" id="UP001160483">
    <property type="component" value="Unassembled WGS sequence"/>
</dbReference>
<protein>
    <recommendedName>
        <fullName evidence="1">Complex 1 LYR protein domain-containing protein</fullName>
    </recommendedName>
</protein>
<proteinExistence type="predicted"/>
<dbReference type="Pfam" id="PF05347">
    <property type="entry name" value="Complex1_LYR"/>
    <property type="match status" value="1"/>
</dbReference>
<sequence>MGVTKQILGPEIKSLQYFLNRTAVLTQYRDLLRTTKPLAVDVRLDLRRQIRAGFDAYRNEKDEQRVRLLLQQAREQMKMVSDLVELAAARQRVPVIECDWKKDERITFTQKSVAVSTDTKDKWMDASLERSDGEEDVKGRLGTGWPWSSSKSTSILNLEGIKRR</sequence>
<feature type="domain" description="Complex 1 LYR protein" evidence="1">
    <location>
        <begin position="23"/>
        <end position="79"/>
    </location>
</feature>
<dbReference type="AlphaFoldDB" id="A0AAU9L0D8"/>
<evidence type="ECO:0000313" key="2">
    <source>
        <dbReference type="EMBL" id="CAH0478169.1"/>
    </source>
</evidence>
<comment type="caution">
    <text evidence="2">The sequence shown here is derived from an EMBL/GenBank/DDBJ whole genome shotgun (WGS) entry which is preliminary data.</text>
</comment>
<accession>A0AAU9L0D8</accession>
<dbReference type="InterPro" id="IPR008011">
    <property type="entry name" value="Complex1_LYR_dom"/>
</dbReference>
<gene>
    <name evidence="2" type="ORF">PBS003_LOCUS4880</name>
</gene>
<name>A0AAU9L0D8_9STRA</name>
<evidence type="ECO:0000259" key="1">
    <source>
        <dbReference type="Pfam" id="PF05347"/>
    </source>
</evidence>
<dbReference type="EMBL" id="CAKKTJ010000219">
    <property type="protein sequence ID" value="CAH0478169.1"/>
    <property type="molecule type" value="Genomic_DNA"/>
</dbReference>
<evidence type="ECO:0000313" key="3">
    <source>
        <dbReference type="Proteomes" id="UP001160483"/>
    </source>
</evidence>